<dbReference type="EMBL" id="MU266445">
    <property type="protein sequence ID" value="KAH7923710.1"/>
    <property type="molecule type" value="Genomic_DNA"/>
</dbReference>
<keyword evidence="2" id="KW-1185">Reference proteome</keyword>
<gene>
    <name evidence="1" type="ORF">BV22DRAFT_568018</name>
</gene>
<feature type="non-terminal residue" evidence="1">
    <location>
        <position position="66"/>
    </location>
</feature>
<name>A0ACB8BD96_9AGAM</name>
<accession>A0ACB8BD96</accession>
<comment type="caution">
    <text evidence="1">The sequence shown here is derived from an EMBL/GenBank/DDBJ whole genome shotgun (WGS) entry which is preliminary data.</text>
</comment>
<protein>
    <submittedName>
        <fullName evidence="1">Uncharacterized protein</fullName>
    </submittedName>
</protein>
<reference evidence="1" key="1">
    <citation type="journal article" date="2021" name="New Phytol.">
        <title>Evolutionary innovations through gain and loss of genes in the ectomycorrhizal Boletales.</title>
        <authorList>
            <person name="Wu G."/>
            <person name="Miyauchi S."/>
            <person name="Morin E."/>
            <person name="Kuo A."/>
            <person name="Drula E."/>
            <person name="Varga T."/>
            <person name="Kohler A."/>
            <person name="Feng B."/>
            <person name="Cao Y."/>
            <person name="Lipzen A."/>
            <person name="Daum C."/>
            <person name="Hundley H."/>
            <person name="Pangilinan J."/>
            <person name="Johnson J."/>
            <person name="Barry K."/>
            <person name="LaButti K."/>
            <person name="Ng V."/>
            <person name="Ahrendt S."/>
            <person name="Min B."/>
            <person name="Choi I.G."/>
            <person name="Park H."/>
            <person name="Plett J.M."/>
            <person name="Magnuson J."/>
            <person name="Spatafora J.W."/>
            <person name="Nagy L.G."/>
            <person name="Henrissat B."/>
            <person name="Grigoriev I.V."/>
            <person name="Yang Z.L."/>
            <person name="Xu J."/>
            <person name="Martin F.M."/>
        </authorList>
    </citation>
    <scope>NUCLEOTIDE SEQUENCE</scope>
    <source>
        <strain evidence="1">KUC20120723A-06</strain>
    </source>
</reference>
<proteinExistence type="predicted"/>
<evidence type="ECO:0000313" key="2">
    <source>
        <dbReference type="Proteomes" id="UP000790709"/>
    </source>
</evidence>
<evidence type="ECO:0000313" key="1">
    <source>
        <dbReference type="EMBL" id="KAH7923710.1"/>
    </source>
</evidence>
<organism evidence="1 2">
    <name type="scientific">Leucogyrophana mollusca</name>
    <dbReference type="NCBI Taxonomy" id="85980"/>
    <lineage>
        <taxon>Eukaryota</taxon>
        <taxon>Fungi</taxon>
        <taxon>Dikarya</taxon>
        <taxon>Basidiomycota</taxon>
        <taxon>Agaricomycotina</taxon>
        <taxon>Agaricomycetes</taxon>
        <taxon>Agaricomycetidae</taxon>
        <taxon>Boletales</taxon>
        <taxon>Boletales incertae sedis</taxon>
        <taxon>Leucogyrophana</taxon>
    </lineage>
</organism>
<dbReference type="Proteomes" id="UP000790709">
    <property type="component" value="Unassembled WGS sequence"/>
</dbReference>
<sequence length="66" mass="6848">MEASPPVFGYHIFATLDLSSSACNSGGAITLPLHDRLVSSGDLLFPISFSLCGVAIPLSLDNAWGP</sequence>